<feature type="domain" description="Water stress and hypersensitive response" evidence="2">
    <location>
        <begin position="30"/>
        <end position="152"/>
    </location>
</feature>
<feature type="signal peptide" evidence="1">
    <location>
        <begin position="1"/>
        <end position="21"/>
    </location>
</feature>
<dbReference type="EMBL" id="JBHSOH010000006">
    <property type="protein sequence ID" value="MFC5847924.1"/>
    <property type="molecule type" value="Genomic_DNA"/>
</dbReference>
<dbReference type="Gene3D" id="2.60.40.1820">
    <property type="match status" value="1"/>
</dbReference>
<evidence type="ECO:0000259" key="2">
    <source>
        <dbReference type="SMART" id="SM00769"/>
    </source>
</evidence>
<keyword evidence="4" id="KW-1185">Reference proteome</keyword>
<accession>A0ABW1DI26</accession>
<evidence type="ECO:0000313" key="3">
    <source>
        <dbReference type="EMBL" id="MFC5847924.1"/>
    </source>
</evidence>
<comment type="caution">
    <text evidence="3">The sequence shown here is derived from an EMBL/GenBank/DDBJ whole genome shotgun (WGS) entry which is preliminary data.</text>
</comment>
<dbReference type="InterPro" id="IPR004864">
    <property type="entry name" value="LEA_2"/>
</dbReference>
<dbReference type="InterPro" id="IPR013990">
    <property type="entry name" value="WHy-dom"/>
</dbReference>
<dbReference type="Proteomes" id="UP001595979">
    <property type="component" value="Unassembled WGS sequence"/>
</dbReference>
<keyword evidence="1" id="KW-0732">Signal</keyword>
<evidence type="ECO:0000313" key="4">
    <source>
        <dbReference type="Proteomes" id="UP001595979"/>
    </source>
</evidence>
<feature type="chain" id="PRO_5047146951" evidence="1">
    <location>
        <begin position="22"/>
        <end position="164"/>
    </location>
</feature>
<organism evidence="3 4">
    <name type="scientific">Deinococcus petrolearius</name>
    <dbReference type="NCBI Taxonomy" id="1751295"/>
    <lineage>
        <taxon>Bacteria</taxon>
        <taxon>Thermotogati</taxon>
        <taxon>Deinococcota</taxon>
        <taxon>Deinococci</taxon>
        <taxon>Deinococcales</taxon>
        <taxon>Deinococcaceae</taxon>
        <taxon>Deinococcus</taxon>
    </lineage>
</organism>
<proteinExistence type="predicted"/>
<dbReference type="RefSeq" id="WP_380047506.1">
    <property type="nucleotide sequence ID" value="NZ_JBHSOH010000006.1"/>
</dbReference>
<dbReference type="PROSITE" id="PS51257">
    <property type="entry name" value="PROKAR_LIPOPROTEIN"/>
    <property type="match status" value="1"/>
</dbReference>
<protein>
    <submittedName>
        <fullName evidence="3">LEA type 2 family protein</fullName>
    </submittedName>
</protein>
<dbReference type="Pfam" id="PF03168">
    <property type="entry name" value="LEA_2"/>
    <property type="match status" value="1"/>
</dbReference>
<sequence length="164" mass="17050">MRALPLLFCPALLIAAGCAPAQRAVQVPTVQVEGIRLSSLSLPTGAAPAFAGVTLELRVGNPNPVPVRLANIAGMLVVDGQGVGDVNLPDVNLPASGESRQTAQLRIPVTLNTAAAFLRVARGQEVSYRLDGTFTADLGLLGRPTFGPFTLSQGVWKQAAILPF</sequence>
<reference evidence="4" key="1">
    <citation type="journal article" date="2019" name="Int. J. Syst. Evol. Microbiol.">
        <title>The Global Catalogue of Microorganisms (GCM) 10K type strain sequencing project: providing services to taxonomists for standard genome sequencing and annotation.</title>
        <authorList>
            <consortium name="The Broad Institute Genomics Platform"/>
            <consortium name="The Broad Institute Genome Sequencing Center for Infectious Disease"/>
            <person name="Wu L."/>
            <person name="Ma J."/>
        </authorList>
    </citation>
    <scope>NUCLEOTIDE SEQUENCE [LARGE SCALE GENOMIC DNA]</scope>
    <source>
        <strain evidence="4">CGMCC 1.15053</strain>
    </source>
</reference>
<name>A0ABW1DI26_9DEIO</name>
<evidence type="ECO:0000256" key="1">
    <source>
        <dbReference type="SAM" id="SignalP"/>
    </source>
</evidence>
<gene>
    <name evidence="3" type="ORF">ACFPQ6_06330</name>
</gene>
<dbReference type="SUPFAM" id="SSF117070">
    <property type="entry name" value="LEA14-like"/>
    <property type="match status" value="1"/>
</dbReference>
<dbReference type="SMART" id="SM00769">
    <property type="entry name" value="WHy"/>
    <property type="match status" value="1"/>
</dbReference>